<dbReference type="InterPro" id="IPR007922">
    <property type="entry name" value="DciA-like"/>
</dbReference>
<sequence>MKLFVKEYGLEPGLERTRIFNAWDKVVGQKYAVMTTNKFFRDGKLFCSINSSAAKTQLFINREQIRNMMNKELGENLVAEIVLK</sequence>
<evidence type="ECO:0008006" key="2">
    <source>
        <dbReference type="Google" id="ProtNLM"/>
    </source>
</evidence>
<dbReference type="PANTHER" id="PTHR36456:SF1">
    <property type="entry name" value="UPF0232 PROTEIN SCO3875"/>
    <property type="match status" value="1"/>
</dbReference>
<comment type="caution">
    <text evidence="1">The sequence shown here is derived from an EMBL/GenBank/DDBJ whole genome shotgun (WGS) entry which is preliminary data.</text>
</comment>
<accession>A0A645CL72</accession>
<gene>
    <name evidence="1" type="ORF">SDC9_124681</name>
</gene>
<organism evidence="1">
    <name type="scientific">bioreactor metagenome</name>
    <dbReference type="NCBI Taxonomy" id="1076179"/>
    <lineage>
        <taxon>unclassified sequences</taxon>
        <taxon>metagenomes</taxon>
        <taxon>ecological metagenomes</taxon>
    </lineage>
</organism>
<protein>
    <recommendedName>
        <fullName evidence="2">DUF721 domain-containing protein</fullName>
    </recommendedName>
</protein>
<dbReference type="AlphaFoldDB" id="A0A645CL72"/>
<dbReference type="Pfam" id="PF05258">
    <property type="entry name" value="DciA"/>
    <property type="match status" value="1"/>
</dbReference>
<name>A0A645CL72_9ZZZZ</name>
<dbReference type="PANTHER" id="PTHR36456">
    <property type="entry name" value="UPF0232 PROTEIN SCO3875"/>
    <property type="match status" value="1"/>
</dbReference>
<reference evidence="1" key="1">
    <citation type="submission" date="2019-08" db="EMBL/GenBank/DDBJ databases">
        <authorList>
            <person name="Kucharzyk K."/>
            <person name="Murdoch R.W."/>
            <person name="Higgins S."/>
            <person name="Loffler F."/>
        </authorList>
    </citation>
    <scope>NUCLEOTIDE SEQUENCE</scope>
</reference>
<proteinExistence type="predicted"/>
<dbReference type="EMBL" id="VSSQ01028097">
    <property type="protein sequence ID" value="MPM77673.1"/>
    <property type="molecule type" value="Genomic_DNA"/>
</dbReference>
<evidence type="ECO:0000313" key="1">
    <source>
        <dbReference type="EMBL" id="MPM77673.1"/>
    </source>
</evidence>